<dbReference type="SMART" id="SM00343">
    <property type="entry name" value="ZnF_C2HC"/>
    <property type="match status" value="1"/>
</dbReference>
<dbReference type="GO" id="GO:0008233">
    <property type="term" value="F:peptidase activity"/>
    <property type="evidence" value="ECO:0007669"/>
    <property type="project" value="UniProtKB-KW"/>
</dbReference>
<dbReference type="EMBL" id="GAKP01000358">
    <property type="protein sequence ID" value="JAC58594.1"/>
    <property type="molecule type" value="Transcribed_RNA"/>
</dbReference>
<name>A0A034WVC8_BACDO</name>
<keyword evidence="3" id="KW-0378">Hydrolase</keyword>
<evidence type="ECO:0000259" key="5">
    <source>
        <dbReference type="PROSITE" id="PS50158"/>
    </source>
</evidence>
<dbReference type="Pfam" id="PF14223">
    <property type="entry name" value="Retrotran_gag_2"/>
    <property type="match status" value="1"/>
</dbReference>
<dbReference type="InterPro" id="IPR054722">
    <property type="entry name" value="PolX-like_BBD"/>
</dbReference>
<dbReference type="InterPro" id="IPR057670">
    <property type="entry name" value="SH3_retrovirus"/>
</dbReference>
<dbReference type="Pfam" id="PF13976">
    <property type="entry name" value="gag_pre-integrs"/>
    <property type="match status" value="1"/>
</dbReference>
<evidence type="ECO:0000259" key="6">
    <source>
        <dbReference type="PROSITE" id="PS50994"/>
    </source>
</evidence>
<dbReference type="PANTHER" id="PTHR42648:SF28">
    <property type="entry name" value="TRANSPOSON-ENCODED PROTEIN WITH RIBONUCLEASE H-LIKE AND RETROVIRUS ZINC FINGER-LIKE DOMAINS"/>
    <property type="match status" value="1"/>
</dbReference>
<dbReference type="InterPro" id="IPR001584">
    <property type="entry name" value="Integrase_cat-core"/>
</dbReference>
<dbReference type="InterPro" id="IPR012337">
    <property type="entry name" value="RNaseH-like_sf"/>
</dbReference>
<feature type="non-terminal residue" evidence="7">
    <location>
        <position position="1071"/>
    </location>
</feature>
<organism evidence="7">
    <name type="scientific">Bactrocera dorsalis</name>
    <name type="common">Oriental fruit fly</name>
    <name type="synonym">Dacus dorsalis</name>
    <dbReference type="NCBI Taxonomy" id="27457"/>
    <lineage>
        <taxon>Eukaryota</taxon>
        <taxon>Metazoa</taxon>
        <taxon>Ecdysozoa</taxon>
        <taxon>Arthropoda</taxon>
        <taxon>Hexapoda</taxon>
        <taxon>Insecta</taxon>
        <taxon>Pterygota</taxon>
        <taxon>Neoptera</taxon>
        <taxon>Endopterygota</taxon>
        <taxon>Diptera</taxon>
        <taxon>Brachycera</taxon>
        <taxon>Muscomorpha</taxon>
        <taxon>Tephritoidea</taxon>
        <taxon>Tephritidae</taxon>
        <taxon>Bactrocera</taxon>
        <taxon>Bactrocera</taxon>
    </lineage>
</organism>
<evidence type="ECO:0000256" key="1">
    <source>
        <dbReference type="ARBA" id="ARBA00022670"/>
    </source>
</evidence>
<protein>
    <submittedName>
        <fullName evidence="7">Retrovirus-related Pol polyprotein from transposon TNT 1-94</fullName>
    </submittedName>
</protein>
<dbReference type="SUPFAM" id="SSF53098">
    <property type="entry name" value="Ribonuclease H-like"/>
    <property type="match status" value="1"/>
</dbReference>
<dbReference type="Pfam" id="PF22936">
    <property type="entry name" value="Pol_BBD"/>
    <property type="match status" value="1"/>
</dbReference>
<evidence type="ECO:0000256" key="2">
    <source>
        <dbReference type="ARBA" id="ARBA00022723"/>
    </source>
</evidence>
<dbReference type="PROSITE" id="PS50158">
    <property type="entry name" value="ZF_CCHC"/>
    <property type="match status" value="1"/>
</dbReference>
<dbReference type="PROSITE" id="PS50994">
    <property type="entry name" value="INTEGRASE"/>
    <property type="match status" value="1"/>
</dbReference>
<accession>A0A034WVC8</accession>
<dbReference type="GO" id="GO:0006508">
    <property type="term" value="P:proteolysis"/>
    <property type="evidence" value="ECO:0007669"/>
    <property type="project" value="UniProtKB-KW"/>
</dbReference>
<dbReference type="InterPro" id="IPR013103">
    <property type="entry name" value="RVT_2"/>
</dbReference>
<sequence length="1071" mass="122346">MAGIVRIEPLNAENYDSWKLQMRAILIKNDLWEYADGTKLCPTDETKLSEWKNGDQKASADITLAIAPSELGLISECRSARAIWVRLESTFQSKGPARKATLLKRVALSRMSEDEKVREHLNGFFDAVAKLKEIGVEIGDELLAILLLYSLPASYETFRCAVETRDELPKPDILRVKILEEHESRKSKEDKVEDNNVLYIKKKQSQSYVDRNSSNSKETKKCYRCGKPGHFARNCNDKQQEQNTCVSEETNEKAKVALCSVEKAFAVPLGNMRWCLDSGCTSHMSANKNIFESVKIVNDELSLANNCSTKISGIGKVCTTANVRGKQIDLDLENVLHVADLRTNLLSVAKITDRGYAVKFKKNEAVIMNRDNEVVLEAERIGNLYYLKTSKDFVNLANYKNNIDLWHYRMGHVNERDLKSMANGSVYGLKFKQTEKLSDCEICASEKQVRATFPRSEGNRVGDLLEIVHSDVCGPMRRESHGGAKYFVTFIDEKSRWCEIIFIKQKSQVLDVFKEYKAKVETFTGKKIKALQSDNGREYCNNEFNTFLKECGIKRRLTAPYTPQQNGMAERKNRTLVDMARCMMKHAGAPPSFWAEAVNTACYIRNRCVTRTTGEVPYRVWTKKNPTVAYMKIFGTIAYVLNKNPSKGKFDSRAEPCIFVGYSCESKAYRLYSKTKKCVIISRDVKFIDKSAFDGTFEEFEHENEKDVEYENKMDVIFKNSNTDSEVECGYEEPVDASNCEVGVGNKLRGRGRPSYVRTGQRGRPRKVYRQLTTNNDSEEEVTDPDDFYECNEARFITHDPQTLAEALKCEDASLWVKALEDEFLAHMRNKTWQIVERPLNRKVIGNKFVFRTKDEYLKKVRLVAKGYAQRPGEDFHEVSSPVARSTSVRLFTALSTELDLQIHQMDVVTAYLNGDLDENIYMDVPDLLMSVLKKIQRGQPVGLKGLTKYSSEIQQTAREWQAALQRENPVCLVKKALYGLRQSGLMWYHKLSATLNKIGLKSTKFDPCFYVRREGGNIMLAIIYVDDLLLASNNEIWLETTKKTLSQHFDMKDIGRVNRCLGIDFHQNLE</sequence>
<dbReference type="InterPro" id="IPR036397">
    <property type="entry name" value="RNaseH_sf"/>
</dbReference>
<reference evidence="7" key="1">
    <citation type="journal article" date="2014" name="BMC Genomics">
        <title>Characterizing the developmental transcriptome of the oriental fruit fly, Bactrocera dorsalis (Diptera: Tephritidae) through comparative genomic analysis with Drosophila melanogaster utilizing modENCODE datasets.</title>
        <authorList>
            <person name="Geib S.M."/>
            <person name="Calla B."/>
            <person name="Hall B."/>
            <person name="Hou S."/>
            <person name="Manoukis N.C."/>
        </authorList>
    </citation>
    <scope>NUCLEOTIDE SEQUENCE</scope>
    <source>
        <strain evidence="7">Punador</strain>
    </source>
</reference>
<keyword evidence="2" id="KW-0479">Metal-binding</keyword>
<dbReference type="PANTHER" id="PTHR42648">
    <property type="entry name" value="TRANSPOSASE, PUTATIVE-RELATED"/>
    <property type="match status" value="1"/>
</dbReference>
<evidence type="ECO:0000256" key="4">
    <source>
        <dbReference type="PROSITE-ProRule" id="PRU00047"/>
    </source>
</evidence>
<keyword evidence="4" id="KW-0862">Zinc</keyword>
<dbReference type="InterPro" id="IPR039537">
    <property type="entry name" value="Retrotran_Ty1/copia-like"/>
</dbReference>
<dbReference type="GO" id="GO:0003676">
    <property type="term" value="F:nucleic acid binding"/>
    <property type="evidence" value="ECO:0007669"/>
    <property type="project" value="InterPro"/>
</dbReference>
<dbReference type="AlphaFoldDB" id="A0A034WVC8"/>
<keyword evidence="1" id="KW-0645">Protease</keyword>
<evidence type="ECO:0000256" key="3">
    <source>
        <dbReference type="ARBA" id="ARBA00022801"/>
    </source>
</evidence>
<dbReference type="InterPro" id="IPR001878">
    <property type="entry name" value="Znf_CCHC"/>
</dbReference>
<keyword evidence="4" id="KW-0863">Zinc-finger</keyword>
<dbReference type="Pfam" id="PF00665">
    <property type="entry name" value="rve"/>
    <property type="match status" value="1"/>
</dbReference>
<dbReference type="GO" id="GO:0008270">
    <property type="term" value="F:zinc ion binding"/>
    <property type="evidence" value="ECO:0007669"/>
    <property type="project" value="UniProtKB-KW"/>
</dbReference>
<dbReference type="SUPFAM" id="SSF57756">
    <property type="entry name" value="Retrovirus zinc finger-like domains"/>
    <property type="match status" value="1"/>
</dbReference>
<feature type="domain" description="CCHC-type" evidence="5">
    <location>
        <begin position="221"/>
        <end position="235"/>
    </location>
</feature>
<dbReference type="InterPro" id="IPR036875">
    <property type="entry name" value="Znf_CCHC_sf"/>
</dbReference>
<dbReference type="Pfam" id="PF00098">
    <property type="entry name" value="zf-CCHC"/>
    <property type="match status" value="1"/>
</dbReference>
<dbReference type="Gene3D" id="4.10.60.10">
    <property type="entry name" value="Zinc finger, CCHC-type"/>
    <property type="match status" value="1"/>
</dbReference>
<dbReference type="Pfam" id="PF25597">
    <property type="entry name" value="SH3_retrovirus"/>
    <property type="match status" value="1"/>
</dbReference>
<feature type="domain" description="Integrase catalytic" evidence="6">
    <location>
        <begin position="450"/>
        <end position="625"/>
    </location>
</feature>
<dbReference type="Pfam" id="PF07727">
    <property type="entry name" value="RVT_2"/>
    <property type="match status" value="2"/>
</dbReference>
<proteinExistence type="predicted"/>
<dbReference type="GO" id="GO:0015074">
    <property type="term" value="P:DNA integration"/>
    <property type="evidence" value="ECO:0007669"/>
    <property type="project" value="InterPro"/>
</dbReference>
<gene>
    <name evidence="7" type="primary">POLX</name>
</gene>
<dbReference type="Gene3D" id="3.30.420.10">
    <property type="entry name" value="Ribonuclease H-like superfamily/Ribonuclease H"/>
    <property type="match status" value="1"/>
</dbReference>
<dbReference type="InterPro" id="IPR025724">
    <property type="entry name" value="GAG-pre-integrase_dom"/>
</dbReference>
<evidence type="ECO:0000313" key="7">
    <source>
        <dbReference type="EMBL" id="JAC58594.1"/>
    </source>
</evidence>
<dbReference type="OrthoDB" id="8025968at2759"/>